<evidence type="ECO:0000256" key="1">
    <source>
        <dbReference type="SAM" id="MobiDB-lite"/>
    </source>
</evidence>
<dbReference type="InterPro" id="IPR052058">
    <property type="entry name" value="Alcohol_O-acetyltransferase"/>
</dbReference>
<proteinExistence type="predicted"/>
<evidence type="ECO:0008006" key="4">
    <source>
        <dbReference type="Google" id="ProtNLM"/>
    </source>
</evidence>
<evidence type="ECO:0000313" key="2">
    <source>
        <dbReference type="EMBL" id="OSX66689.1"/>
    </source>
</evidence>
<dbReference type="EMBL" id="KZ110592">
    <property type="protein sequence ID" value="OSX66689.1"/>
    <property type="molecule type" value="Genomic_DNA"/>
</dbReference>
<protein>
    <recommendedName>
        <fullName evidence="4">Condensation domain-containing protein</fullName>
    </recommendedName>
</protein>
<keyword evidence="3" id="KW-1185">Reference proteome</keyword>
<dbReference type="Gene3D" id="3.30.559.30">
    <property type="entry name" value="Nonribosomal peptide synthetase, condensation domain"/>
    <property type="match status" value="1"/>
</dbReference>
<feature type="region of interest" description="Disordered" evidence="1">
    <location>
        <begin position="1"/>
        <end position="20"/>
    </location>
</feature>
<organism evidence="2 3">
    <name type="scientific">Postia placenta MAD-698-R-SB12</name>
    <dbReference type="NCBI Taxonomy" id="670580"/>
    <lineage>
        <taxon>Eukaryota</taxon>
        <taxon>Fungi</taxon>
        <taxon>Dikarya</taxon>
        <taxon>Basidiomycota</taxon>
        <taxon>Agaricomycotina</taxon>
        <taxon>Agaricomycetes</taxon>
        <taxon>Polyporales</taxon>
        <taxon>Adustoporiaceae</taxon>
        <taxon>Rhodonia</taxon>
    </lineage>
</organism>
<gene>
    <name evidence="2" type="ORF">POSPLADRAFT_1044055</name>
</gene>
<dbReference type="OrthoDB" id="2768710at2759"/>
<dbReference type="RefSeq" id="XP_024343483.1">
    <property type="nucleotide sequence ID" value="XM_024478451.1"/>
</dbReference>
<dbReference type="AlphaFoldDB" id="A0A1X6NDH4"/>
<sequence length="519" mass="57381">MTYDFPNKPRTASAEDVKPPQFPSMSAMAETILTTSRPLGQAELWFLSRRQSRGLLDVHNILTLQTSGGYSITERDVGLAFAVTCLRRPILTTRVSFTSSPPAFVCATPLTAKHALKASRSLIDFDTFQDVREAASAIHDAWSSSDGEHAIDVRDATCTVWWSKGIGRAEGQYLFGLQMAHFAADGRGRMNVMRHFLELLASPDMARAELSCFYADIARPLRIPESLEELLPDVSSLSSDDITKGKETYEEYARWHSKPMVGLRLDRTDDTENIDPRMCVHVWSQSKSSGILHACKARGVTVTHLAIAAMALAALYDNQYGEQAAGDEGSYYFTAWSVLDLSPRLQPPTDGYEPGTTTRAVAFPVFLHLSQPEAAEPAPLWSLAVQCRDQFASFTKSPHFWQLIHRVRPLLVQNHIDRMSGRPTLPFMSSVGDCTKVLPVSLPGTKESTDQSPKITVTDLSYGIRSDATSFGLHLITYDNRLSLRFVYNGLRADPAAMDAYFGRIIEIVSRAGPGLPSL</sequence>
<reference evidence="2 3" key="1">
    <citation type="submission" date="2017-04" db="EMBL/GenBank/DDBJ databases">
        <title>Genome Sequence of the Model Brown-Rot Fungus Postia placenta SB12.</title>
        <authorList>
            <consortium name="DOE Joint Genome Institute"/>
            <person name="Gaskell J."/>
            <person name="Kersten P."/>
            <person name="Larrondo L.F."/>
            <person name="Canessa P."/>
            <person name="Martinez D."/>
            <person name="Hibbett D."/>
            <person name="Schmoll M."/>
            <person name="Kubicek C.P."/>
            <person name="Martinez A.T."/>
            <person name="Yadav J."/>
            <person name="Master E."/>
            <person name="Magnuson J.K."/>
            <person name="James T."/>
            <person name="Yaver D."/>
            <person name="Berka R."/>
            <person name="Labutti K."/>
            <person name="Lipzen A."/>
            <person name="Aerts A."/>
            <person name="Barry K."/>
            <person name="Henrissat B."/>
            <person name="Blanchette R."/>
            <person name="Grigoriev I."/>
            <person name="Cullen D."/>
        </authorList>
    </citation>
    <scope>NUCLEOTIDE SEQUENCE [LARGE SCALE GENOMIC DNA]</scope>
    <source>
        <strain evidence="2 3">MAD-698-R-SB12</strain>
    </source>
</reference>
<evidence type="ECO:0000313" key="3">
    <source>
        <dbReference type="Proteomes" id="UP000194127"/>
    </source>
</evidence>
<dbReference type="SUPFAM" id="SSF52777">
    <property type="entry name" value="CoA-dependent acyltransferases"/>
    <property type="match status" value="1"/>
</dbReference>
<dbReference type="PANTHER" id="PTHR28037:SF1">
    <property type="entry name" value="ALCOHOL O-ACETYLTRANSFERASE 1-RELATED"/>
    <property type="match status" value="1"/>
</dbReference>
<dbReference type="GeneID" id="36323401"/>
<accession>A0A1X6NDH4</accession>
<dbReference type="PANTHER" id="PTHR28037">
    <property type="entry name" value="ALCOHOL O-ACETYLTRANSFERASE 1-RELATED"/>
    <property type="match status" value="1"/>
</dbReference>
<dbReference type="Proteomes" id="UP000194127">
    <property type="component" value="Unassembled WGS sequence"/>
</dbReference>
<name>A0A1X6NDH4_9APHY</name>
<dbReference type="STRING" id="670580.A0A1X6NDH4"/>